<keyword evidence="3" id="KW-1185">Reference proteome</keyword>
<feature type="compositionally biased region" description="Polar residues" evidence="1">
    <location>
        <begin position="93"/>
        <end position="105"/>
    </location>
</feature>
<feature type="region of interest" description="Disordered" evidence="1">
    <location>
        <begin position="79"/>
        <end position="105"/>
    </location>
</feature>
<dbReference type="EMBL" id="DF973162">
    <property type="protein sequence ID" value="GAU16631.1"/>
    <property type="molecule type" value="Genomic_DNA"/>
</dbReference>
<proteinExistence type="predicted"/>
<gene>
    <name evidence="2" type="ORF">TSUD_325790</name>
</gene>
<sequence>MNAANTPFVPHPTGPSVRPKRTKLEKYVSKNKGEVTKILNVLLIQNNLLMHIMLEQQVIRDWIATNVCPRYEIPLPPINPAPHIPEFPKPDNDFSSDGSSPIVSQ</sequence>
<accession>A0A2Z6MFH9</accession>
<feature type="region of interest" description="Disordered" evidence="1">
    <location>
        <begin position="1"/>
        <end position="21"/>
    </location>
</feature>
<evidence type="ECO:0000313" key="2">
    <source>
        <dbReference type="EMBL" id="GAU16631.1"/>
    </source>
</evidence>
<dbReference type="Proteomes" id="UP000242715">
    <property type="component" value="Unassembled WGS sequence"/>
</dbReference>
<evidence type="ECO:0000313" key="3">
    <source>
        <dbReference type="Proteomes" id="UP000242715"/>
    </source>
</evidence>
<protein>
    <submittedName>
        <fullName evidence="2">Uncharacterized protein</fullName>
    </submittedName>
</protein>
<reference evidence="3" key="1">
    <citation type="journal article" date="2017" name="Front. Plant Sci.">
        <title>Climate Clever Clovers: New Paradigm to Reduce the Environmental Footprint of Ruminants by Breeding Low Methanogenic Forages Utilizing Haplotype Variation.</title>
        <authorList>
            <person name="Kaur P."/>
            <person name="Appels R."/>
            <person name="Bayer P.E."/>
            <person name="Keeble-Gagnere G."/>
            <person name="Wang J."/>
            <person name="Hirakawa H."/>
            <person name="Shirasawa K."/>
            <person name="Vercoe P."/>
            <person name="Stefanova K."/>
            <person name="Durmic Z."/>
            <person name="Nichols P."/>
            <person name="Revell C."/>
            <person name="Isobe S.N."/>
            <person name="Edwards D."/>
            <person name="Erskine W."/>
        </authorList>
    </citation>
    <scope>NUCLEOTIDE SEQUENCE [LARGE SCALE GENOMIC DNA]</scope>
    <source>
        <strain evidence="3">cv. Daliak</strain>
    </source>
</reference>
<organism evidence="2 3">
    <name type="scientific">Trifolium subterraneum</name>
    <name type="common">Subterranean clover</name>
    <dbReference type="NCBI Taxonomy" id="3900"/>
    <lineage>
        <taxon>Eukaryota</taxon>
        <taxon>Viridiplantae</taxon>
        <taxon>Streptophyta</taxon>
        <taxon>Embryophyta</taxon>
        <taxon>Tracheophyta</taxon>
        <taxon>Spermatophyta</taxon>
        <taxon>Magnoliopsida</taxon>
        <taxon>eudicotyledons</taxon>
        <taxon>Gunneridae</taxon>
        <taxon>Pentapetalae</taxon>
        <taxon>rosids</taxon>
        <taxon>fabids</taxon>
        <taxon>Fabales</taxon>
        <taxon>Fabaceae</taxon>
        <taxon>Papilionoideae</taxon>
        <taxon>50 kb inversion clade</taxon>
        <taxon>NPAAA clade</taxon>
        <taxon>Hologalegina</taxon>
        <taxon>IRL clade</taxon>
        <taxon>Trifolieae</taxon>
        <taxon>Trifolium</taxon>
    </lineage>
</organism>
<evidence type="ECO:0000256" key="1">
    <source>
        <dbReference type="SAM" id="MobiDB-lite"/>
    </source>
</evidence>
<dbReference type="AlphaFoldDB" id="A0A2Z6MFH9"/>
<name>A0A2Z6MFH9_TRISU</name>